<feature type="region of interest" description="Disordered" evidence="1">
    <location>
        <begin position="1"/>
        <end position="22"/>
    </location>
</feature>
<dbReference type="InterPro" id="IPR000008">
    <property type="entry name" value="C2_dom"/>
</dbReference>
<gene>
    <name evidence="4" type="ORF">TrLO_g6495</name>
</gene>
<dbReference type="SUPFAM" id="SSF57850">
    <property type="entry name" value="RING/U-box"/>
    <property type="match status" value="1"/>
</dbReference>
<dbReference type="PROSITE" id="PS51698">
    <property type="entry name" value="U_BOX"/>
    <property type="match status" value="1"/>
</dbReference>
<dbReference type="GO" id="GO:0016567">
    <property type="term" value="P:protein ubiquitination"/>
    <property type="evidence" value="ECO:0007669"/>
    <property type="project" value="InterPro"/>
</dbReference>
<accession>A0A9W7FA27</accession>
<evidence type="ECO:0000313" key="4">
    <source>
        <dbReference type="EMBL" id="GMI08351.1"/>
    </source>
</evidence>
<reference evidence="5" key="1">
    <citation type="journal article" date="2023" name="Commun. Biol.">
        <title>Genome analysis of Parmales, the sister group of diatoms, reveals the evolutionary specialization of diatoms from phago-mixotrophs to photoautotrophs.</title>
        <authorList>
            <person name="Ban H."/>
            <person name="Sato S."/>
            <person name="Yoshikawa S."/>
            <person name="Yamada K."/>
            <person name="Nakamura Y."/>
            <person name="Ichinomiya M."/>
            <person name="Sato N."/>
            <person name="Blanc-Mathieu R."/>
            <person name="Endo H."/>
            <person name="Kuwata A."/>
            <person name="Ogata H."/>
        </authorList>
    </citation>
    <scope>NUCLEOTIDE SEQUENCE [LARGE SCALE GENOMIC DNA]</scope>
    <source>
        <strain evidence="5">NIES 3700</strain>
    </source>
</reference>
<keyword evidence="5" id="KW-1185">Reference proteome</keyword>
<evidence type="ECO:0000259" key="2">
    <source>
        <dbReference type="PROSITE" id="PS50004"/>
    </source>
</evidence>
<feature type="region of interest" description="Disordered" evidence="1">
    <location>
        <begin position="535"/>
        <end position="579"/>
    </location>
</feature>
<dbReference type="PROSITE" id="PS50004">
    <property type="entry name" value="C2"/>
    <property type="match status" value="1"/>
</dbReference>
<sequence length="579" mass="64531">MSAFTVPLKTAPPSQISDLDIPDSDFDYGLDEALLLEETSQNQTSQPSLVSTTLPPPSDPTINPHLAAAAITAEVESAKKHINNPSLDPQNTSHYILGTLIVRVISGRNIPAAYAGGLSQVFTGGSTSTQKKNAQPRSQRVLRMLSSGTSNPYCKVTFDSTSQNLQQVFDTLDPNFTRESLFFDVKLPTKDLALVESFEPPSSILTVDLLHTDQENVKGKKRIKKSQDIEITPLGSIRLNILDIITGRASSVDDWFDLPSQGQLRIMVEYEVTDPAPQIRDLVLLNGFCTPSDLYPIPVDRMFEVDDVEGDRVVLRCFSEEEWECVFEVHRFCVIGGRRHQKAIEQYQDKILEIANKFSHSPMVDTLCDVYSNDLKKEGIFGVLASGLAAGVPLVNKWIEGGVDTAVEDIKFATNWNGDIKTDSESDDDTDSKVSADNDKYEKEGEGRQALEGMPCCPITKVPMIEPVVAADGHTYERKAIVRWLESSDKSPLTGEVLPHKEVVVNFSLVERIQELAIQEAARLVEEDSYDFEVGGKEEEVEVKDEEVKQEEVEDEEVKFEVEDYNKQQQQQIEASERR</sequence>
<evidence type="ECO:0000259" key="3">
    <source>
        <dbReference type="PROSITE" id="PS51698"/>
    </source>
</evidence>
<dbReference type="Proteomes" id="UP001165122">
    <property type="component" value="Unassembled WGS sequence"/>
</dbReference>
<comment type="caution">
    <text evidence="4">The sequence shown here is derived from an EMBL/GenBank/DDBJ whole genome shotgun (WGS) entry which is preliminary data.</text>
</comment>
<evidence type="ECO:0008006" key="6">
    <source>
        <dbReference type="Google" id="ProtNLM"/>
    </source>
</evidence>
<dbReference type="GO" id="GO:0004842">
    <property type="term" value="F:ubiquitin-protein transferase activity"/>
    <property type="evidence" value="ECO:0007669"/>
    <property type="project" value="InterPro"/>
</dbReference>
<name>A0A9W7FA27_9STRA</name>
<feature type="domain" description="C2" evidence="2">
    <location>
        <begin position="81"/>
        <end position="256"/>
    </location>
</feature>
<dbReference type="InterPro" id="IPR052085">
    <property type="entry name" value="WD-SAM-U-box"/>
</dbReference>
<dbReference type="SMART" id="SM00504">
    <property type="entry name" value="Ubox"/>
    <property type="match status" value="1"/>
</dbReference>
<evidence type="ECO:0000256" key="1">
    <source>
        <dbReference type="SAM" id="MobiDB-lite"/>
    </source>
</evidence>
<feature type="compositionally biased region" description="Basic and acidic residues" evidence="1">
    <location>
        <begin position="431"/>
        <end position="449"/>
    </location>
</feature>
<dbReference type="SUPFAM" id="SSF49562">
    <property type="entry name" value="C2 domain (Calcium/lipid-binding domain, CaLB)"/>
    <property type="match status" value="1"/>
</dbReference>
<dbReference type="Gene3D" id="3.30.40.10">
    <property type="entry name" value="Zinc/RING finger domain, C3HC4 (zinc finger)"/>
    <property type="match status" value="1"/>
</dbReference>
<dbReference type="PANTHER" id="PTHR46573">
    <property type="entry name" value="WD REPEAT, SAM AND U-BOX DOMAIN-CONTAINING PROTEIN 1"/>
    <property type="match status" value="1"/>
</dbReference>
<dbReference type="AlphaFoldDB" id="A0A9W7FA27"/>
<dbReference type="InterPro" id="IPR013083">
    <property type="entry name" value="Znf_RING/FYVE/PHD"/>
</dbReference>
<dbReference type="OrthoDB" id="10064100at2759"/>
<dbReference type="CDD" id="cd00030">
    <property type="entry name" value="C2"/>
    <property type="match status" value="1"/>
</dbReference>
<feature type="compositionally biased region" description="Polar residues" evidence="1">
    <location>
        <begin position="567"/>
        <end position="579"/>
    </location>
</feature>
<protein>
    <recommendedName>
        <fullName evidence="6">U-box domain-containing protein</fullName>
    </recommendedName>
</protein>
<dbReference type="InterPro" id="IPR035892">
    <property type="entry name" value="C2_domain_sf"/>
</dbReference>
<dbReference type="InterPro" id="IPR003613">
    <property type="entry name" value="Ubox_domain"/>
</dbReference>
<proteinExistence type="predicted"/>
<dbReference type="Pfam" id="PF04564">
    <property type="entry name" value="U-box"/>
    <property type="match status" value="1"/>
</dbReference>
<feature type="domain" description="U-box" evidence="3">
    <location>
        <begin position="450"/>
        <end position="523"/>
    </location>
</feature>
<dbReference type="CDD" id="cd16655">
    <property type="entry name" value="RING-Ubox_WDSUB1-like"/>
    <property type="match status" value="1"/>
</dbReference>
<dbReference type="PANTHER" id="PTHR46573:SF1">
    <property type="entry name" value="WD REPEAT, SAM AND U-BOX DOMAIN-CONTAINING PROTEIN 1"/>
    <property type="match status" value="1"/>
</dbReference>
<feature type="region of interest" description="Disordered" evidence="1">
    <location>
        <begin position="418"/>
        <end position="449"/>
    </location>
</feature>
<evidence type="ECO:0000313" key="5">
    <source>
        <dbReference type="Proteomes" id="UP001165122"/>
    </source>
</evidence>
<dbReference type="Gene3D" id="2.60.40.150">
    <property type="entry name" value="C2 domain"/>
    <property type="match status" value="1"/>
</dbReference>
<dbReference type="EMBL" id="BRXW01000122">
    <property type="protein sequence ID" value="GMI08351.1"/>
    <property type="molecule type" value="Genomic_DNA"/>
</dbReference>
<organism evidence="4 5">
    <name type="scientific">Triparma laevis f. longispina</name>
    <dbReference type="NCBI Taxonomy" id="1714387"/>
    <lineage>
        <taxon>Eukaryota</taxon>
        <taxon>Sar</taxon>
        <taxon>Stramenopiles</taxon>
        <taxon>Ochrophyta</taxon>
        <taxon>Bolidophyceae</taxon>
        <taxon>Parmales</taxon>
        <taxon>Triparmaceae</taxon>
        <taxon>Triparma</taxon>
    </lineage>
</organism>